<name>A0A2R6WCE2_MARPO</name>
<organism evidence="1 2">
    <name type="scientific">Marchantia polymorpha</name>
    <name type="common">Common liverwort</name>
    <name type="synonym">Marchantia aquatica</name>
    <dbReference type="NCBI Taxonomy" id="3197"/>
    <lineage>
        <taxon>Eukaryota</taxon>
        <taxon>Viridiplantae</taxon>
        <taxon>Streptophyta</taxon>
        <taxon>Embryophyta</taxon>
        <taxon>Marchantiophyta</taxon>
        <taxon>Marchantiopsida</taxon>
        <taxon>Marchantiidae</taxon>
        <taxon>Marchantiales</taxon>
        <taxon>Marchantiaceae</taxon>
        <taxon>Marchantia</taxon>
    </lineage>
</organism>
<evidence type="ECO:0000313" key="2">
    <source>
        <dbReference type="Proteomes" id="UP000244005"/>
    </source>
</evidence>
<protein>
    <submittedName>
        <fullName evidence="1">Uncharacterized protein</fullName>
    </submittedName>
</protein>
<gene>
    <name evidence="1" type="ORF">MARPO_0110s0013</name>
</gene>
<accession>A0A2R6WCE2</accession>
<dbReference type="AlphaFoldDB" id="A0A2R6WCE2"/>
<dbReference type="Proteomes" id="UP000244005">
    <property type="component" value="Unassembled WGS sequence"/>
</dbReference>
<dbReference type="EMBL" id="KZ772782">
    <property type="protein sequence ID" value="PTQ31520.1"/>
    <property type="molecule type" value="Genomic_DNA"/>
</dbReference>
<keyword evidence="2" id="KW-1185">Reference proteome</keyword>
<dbReference type="Gramene" id="Mp8g13320.1">
    <property type="protein sequence ID" value="Mp8g13320.1.cds"/>
    <property type="gene ID" value="Mp8g13320"/>
</dbReference>
<evidence type="ECO:0000313" key="1">
    <source>
        <dbReference type="EMBL" id="PTQ31520.1"/>
    </source>
</evidence>
<proteinExistence type="predicted"/>
<sequence length="68" mass="7832">MHCLTALKRKIRLIGDALSRLLSSPLLPPGMLRGKTRGIDFRVRSFHSFSSHLPLPCVYIFYNFHFTT</sequence>
<reference evidence="2" key="1">
    <citation type="journal article" date="2017" name="Cell">
        <title>Insights into land plant evolution garnered from the Marchantia polymorpha genome.</title>
        <authorList>
            <person name="Bowman J.L."/>
            <person name="Kohchi T."/>
            <person name="Yamato K.T."/>
            <person name="Jenkins J."/>
            <person name="Shu S."/>
            <person name="Ishizaki K."/>
            <person name="Yamaoka S."/>
            <person name="Nishihama R."/>
            <person name="Nakamura Y."/>
            <person name="Berger F."/>
            <person name="Adam C."/>
            <person name="Aki S.S."/>
            <person name="Althoff F."/>
            <person name="Araki T."/>
            <person name="Arteaga-Vazquez M.A."/>
            <person name="Balasubrmanian S."/>
            <person name="Barry K."/>
            <person name="Bauer D."/>
            <person name="Boehm C.R."/>
            <person name="Briginshaw L."/>
            <person name="Caballero-Perez J."/>
            <person name="Catarino B."/>
            <person name="Chen F."/>
            <person name="Chiyoda S."/>
            <person name="Chovatia M."/>
            <person name="Davies K.M."/>
            <person name="Delmans M."/>
            <person name="Demura T."/>
            <person name="Dierschke T."/>
            <person name="Dolan L."/>
            <person name="Dorantes-Acosta A.E."/>
            <person name="Eklund D.M."/>
            <person name="Florent S.N."/>
            <person name="Flores-Sandoval E."/>
            <person name="Fujiyama A."/>
            <person name="Fukuzawa H."/>
            <person name="Galik B."/>
            <person name="Grimanelli D."/>
            <person name="Grimwood J."/>
            <person name="Grossniklaus U."/>
            <person name="Hamada T."/>
            <person name="Haseloff J."/>
            <person name="Hetherington A.J."/>
            <person name="Higo A."/>
            <person name="Hirakawa Y."/>
            <person name="Hundley H.N."/>
            <person name="Ikeda Y."/>
            <person name="Inoue K."/>
            <person name="Inoue S.I."/>
            <person name="Ishida S."/>
            <person name="Jia Q."/>
            <person name="Kakita M."/>
            <person name="Kanazawa T."/>
            <person name="Kawai Y."/>
            <person name="Kawashima T."/>
            <person name="Kennedy M."/>
            <person name="Kinose K."/>
            <person name="Kinoshita T."/>
            <person name="Kohara Y."/>
            <person name="Koide E."/>
            <person name="Komatsu K."/>
            <person name="Kopischke S."/>
            <person name="Kubo M."/>
            <person name="Kyozuka J."/>
            <person name="Lagercrantz U."/>
            <person name="Lin S.S."/>
            <person name="Lindquist E."/>
            <person name="Lipzen A.M."/>
            <person name="Lu C.W."/>
            <person name="De Luna E."/>
            <person name="Martienssen R.A."/>
            <person name="Minamino N."/>
            <person name="Mizutani M."/>
            <person name="Mizutani M."/>
            <person name="Mochizuki N."/>
            <person name="Monte I."/>
            <person name="Mosher R."/>
            <person name="Nagasaki H."/>
            <person name="Nakagami H."/>
            <person name="Naramoto S."/>
            <person name="Nishitani K."/>
            <person name="Ohtani M."/>
            <person name="Okamoto T."/>
            <person name="Okumura M."/>
            <person name="Phillips J."/>
            <person name="Pollak B."/>
            <person name="Reinders A."/>
            <person name="Rovekamp M."/>
            <person name="Sano R."/>
            <person name="Sawa S."/>
            <person name="Schmid M.W."/>
            <person name="Shirakawa M."/>
            <person name="Solano R."/>
            <person name="Spunde A."/>
            <person name="Suetsugu N."/>
            <person name="Sugano S."/>
            <person name="Sugiyama A."/>
            <person name="Sun R."/>
            <person name="Suzuki Y."/>
            <person name="Takenaka M."/>
            <person name="Takezawa D."/>
            <person name="Tomogane H."/>
            <person name="Tsuzuki M."/>
            <person name="Ueda T."/>
            <person name="Umeda M."/>
            <person name="Ward J.M."/>
            <person name="Watanabe Y."/>
            <person name="Yazaki K."/>
            <person name="Yokoyama R."/>
            <person name="Yoshitake Y."/>
            <person name="Yotsui I."/>
            <person name="Zachgo S."/>
            <person name="Schmutz J."/>
        </authorList>
    </citation>
    <scope>NUCLEOTIDE SEQUENCE [LARGE SCALE GENOMIC DNA]</scope>
    <source>
        <strain evidence="2">Tak-1</strain>
    </source>
</reference>